<keyword evidence="1" id="KW-1133">Transmembrane helix</keyword>
<proteinExistence type="predicted"/>
<feature type="transmembrane region" description="Helical" evidence="1">
    <location>
        <begin position="119"/>
        <end position="137"/>
    </location>
</feature>
<feature type="transmembrane region" description="Helical" evidence="1">
    <location>
        <begin position="80"/>
        <end position="107"/>
    </location>
</feature>
<dbReference type="EMBL" id="CP029202">
    <property type="protein sequence ID" value="QCO24201.1"/>
    <property type="molecule type" value="Genomic_DNA"/>
</dbReference>
<feature type="transmembrane region" description="Helical" evidence="1">
    <location>
        <begin position="32"/>
        <end position="60"/>
    </location>
</feature>
<keyword evidence="1" id="KW-0472">Membrane</keyword>
<evidence type="ECO:0008006" key="4">
    <source>
        <dbReference type="Google" id="ProtNLM"/>
    </source>
</evidence>
<gene>
    <name evidence="2" type="ORF">SRED_002689</name>
</gene>
<evidence type="ECO:0000256" key="1">
    <source>
        <dbReference type="SAM" id="Phobius"/>
    </source>
</evidence>
<sequence>MHIQFELHYLIENYKIKKERSEKTVKQSTGLIFIKVILFLLLSPILYFWYLLLWPLAYFFTRFRSSTEFTAQLQNNDNEWLNIIVIILLWIFCSFIIAFLFLFYSLAQYLRVYQTLPNALRGLFGLAWIILFFQKVLKIKS</sequence>
<accession>A0ABX5UA18</accession>
<name>A0ABX5UA18_SPIME</name>
<evidence type="ECO:0000313" key="2">
    <source>
        <dbReference type="EMBL" id="QCO24201.1"/>
    </source>
</evidence>
<evidence type="ECO:0000313" key="3">
    <source>
        <dbReference type="Proteomes" id="UP000298715"/>
    </source>
</evidence>
<keyword evidence="1" id="KW-0812">Transmembrane</keyword>
<organism evidence="2 3">
    <name type="scientific">Spiroplasma melliferum</name>
    <dbReference type="NCBI Taxonomy" id="2134"/>
    <lineage>
        <taxon>Bacteria</taxon>
        <taxon>Bacillati</taxon>
        <taxon>Mycoplasmatota</taxon>
        <taxon>Mollicutes</taxon>
        <taxon>Entomoplasmatales</taxon>
        <taxon>Spiroplasmataceae</taxon>
        <taxon>Spiroplasma</taxon>
    </lineage>
</organism>
<keyword evidence="3" id="KW-1185">Reference proteome</keyword>
<protein>
    <recommendedName>
        <fullName evidence="4">Spiroplasmavirus-related protein</fullName>
    </recommendedName>
</protein>
<reference evidence="2 3" key="1">
    <citation type="submission" date="2018-05" db="EMBL/GenBank/DDBJ databases">
        <title>Compelete Genome Sequence of Spiroplasma melliferum.</title>
        <authorList>
            <person name="Davis R.E."/>
            <person name="Shao J.Y."/>
            <person name="Zhao Y."/>
            <person name="Gasparich G.E."/>
        </authorList>
    </citation>
    <scope>NUCLEOTIDE SEQUENCE [LARGE SCALE GENOMIC DNA]</scope>
    <source>
        <strain evidence="2 3">AS576</strain>
    </source>
</reference>
<dbReference type="Proteomes" id="UP000298715">
    <property type="component" value="Chromosome"/>
</dbReference>